<dbReference type="AlphaFoldDB" id="A0A7Y9I665"/>
<gene>
    <name evidence="2" type="ORF">BKA15_002090</name>
</gene>
<organism evidence="2 3">
    <name type="scientific">Microlunatus parietis</name>
    <dbReference type="NCBI Taxonomy" id="682979"/>
    <lineage>
        <taxon>Bacteria</taxon>
        <taxon>Bacillati</taxon>
        <taxon>Actinomycetota</taxon>
        <taxon>Actinomycetes</taxon>
        <taxon>Propionibacteriales</taxon>
        <taxon>Propionibacteriaceae</taxon>
        <taxon>Microlunatus</taxon>
    </lineage>
</organism>
<dbReference type="Pfam" id="PF00903">
    <property type="entry name" value="Glyoxalase"/>
    <property type="match status" value="1"/>
</dbReference>
<name>A0A7Y9I665_9ACTN</name>
<evidence type="ECO:0000313" key="3">
    <source>
        <dbReference type="Proteomes" id="UP000569914"/>
    </source>
</evidence>
<dbReference type="Gene3D" id="3.10.180.10">
    <property type="entry name" value="2,3-Dihydroxybiphenyl 1,2-Dioxygenase, domain 1"/>
    <property type="match status" value="1"/>
</dbReference>
<dbReference type="InterPro" id="IPR004360">
    <property type="entry name" value="Glyas_Fos-R_dOase_dom"/>
</dbReference>
<proteinExistence type="predicted"/>
<protein>
    <recommendedName>
        <fullName evidence="1">VOC domain-containing protein</fullName>
    </recommendedName>
</protein>
<dbReference type="InterPro" id="IPR037523">
    <property type="entry name" value="VOC_core"/>
</dbReference>
<keyword evidence="3" id="KW-1185">Reference proteome</keyword>
<feature type="domain" description="VOC" evidence="1">
    <location>
        <begin position="8"/>
        <end position="114"/>
    </location>
</feature>
<dbReference type="InterPro" id="IPR029068">
    <property type="entry name" value="Glyas_Bleomycin-R_OHBP_Dase"/>
</dbReference>
<dbReference type="EMBL" id="JACCBU010000001">
    <property type="protein sequence ID" value="NYE70761.1"/>
    <property type="molecule type" value="Genomic_DNA"/>
</dbReference>
<accession>A0A7Y9I665</accession>
<evidence type="ECO:0000259" key="1">
    <source>
        <dbReference type="PROSITE" id="PS51819"/>
    </source>
</evidence>
<dbReference type="PROSITE" id="PS51819">
    <property type="entry name" value="VOC"/>
    <property type="match status" value="1"/>
</dbReference>
<comment type="caution">
    <text evidence="2">The sequence shown here is derived from an EMBL/GenBank/DDBJ whole genome shotgun (WGS) entry which is preliminary data.</text>
</comment>
<dbReference type="RefSeq" id="WP_179750461.1">
    <property type="nucleotide sequence ID" value="NZ_JACCBU010000001.1"/>
</dbReference>
<dbReference type="Proteomes" id="UP000569914">
    <property type="component" value="Unassembled WGS sequence"/>
</dbReference>
<sequence length="136" mass="14397">MGQPLLRLVDAVTVPVPDLDAGLACYVDRLGHELLWRNDELGQAGLRCPGSETELVLTTRLPYAPNWLVDSADAAAEMIIAAGGRMISEPADIPVGRVAVVADPFGNELILVDLSKGRYRTDDTGRVTGVDSGGQA</sequence>
<dbReference type="SUPFAM" id="SSF54593">
    <property type="entry name" value="Glyoxalase/Bleomycin resistance protein/Dihydroxybiphenyl dioxygenase"/>
    <property type="match status" value="1"/>
</dbReference>
<reference evidence="2 3" key="1">
    <citation type="submission" date="2020-07" db="EMBL/GenBank/DDBJ databases">
        <title>Sequencing the genomes of 1000 actinobacteria strains.</title>
        <authorList>
            <person name="Klenk H.-P."/>
        </authorList>
    </citation>
    <scope>NUCLEOTIDE SEQUENCE [LARGE SCALE GENOMIC DNA]</scope>
    <source>
        <strain evidence="2 3">DSM 22083</strain>
    </source>
</reference>
<evidence type="ECO:0000313" key="2">
    <source>
        <dbReference type="EMBL" id="NYE70761.1"/>
    </source>
</evidence>